<feature type="compositionally biased region" description="Polar residues" evidence="1">
    <location>
        <begin position="493"/>
        <end position="511"/>
    </location>
</feature>
<dbReference type="EMBL" id="JBIMZQ010000001">
    <property type="protein sequence ID" value="KAL3674164.1"/>
    <property type="molecule type" value="Genomic_DNA"/>
</dbReference>
<evidence type="ECO:0000313" key="3">
    <source>
        <dbReference type="Proteomes" id="UP001632037"/>
    </source>
</evidence>
<keyword evidence="3" id="KW-1185">Reference proteome</keyword>
<feature type="compositionally biased region" description="Polar residues" evidence="1">
    <location>
        <begin position="402"/>
        <end position="420"/>
    </location>
</feature>
<dbReference type="InterPro" id="IPR050561">
    <property type="entry name" value="PTP"/>
</dbReference>
<comment type="caution">
    <text evidence="2">The sequence shown here is derived from an EMBL/GenBank/DDBJ whole genome shotgun (WGS) entry which is preliminary data.</text>
</comment>
<reference evidence="2 3" key="1">
    <citation type="submission" date="2024-09" db="EMBL/GenBank/DDBJ databases">
        <title>Genome sequencing and assembly of Phytophthora oleae, isolate VK10A, causative agent of rot of olive drupes.</title>
        <authorList>
            <person name="Conti Taguali S."/>
            <person name="Riolo M."/>
            <person name="La Spada F."/>
            <person name="Cacciola S.O."/>
            <person name="Dionisio G."/>
        </authorList>
    </citation>
    <scope>NUCLEOTIDE SEQUENCE [LARGE SCALE GENOMIC DNA]</scope>
    <source>
        <strain evidence="2 3">VK10A</strain>
    </source>
</reference>
<dbReference type="PANTHER" id="PTHR23339">
    <property type="entry name" value="TYROSINE SPECIFIC PROTEIN PHOSPHATASE AND DUAL SPECIFICITY PROTEIN PHOSPHATASE"/>
    <property type="match status" value="1"/>
</dbReference>
<gene>
    <name evidence="2" type="ORF">V7S43_000125</name>
</gene>
<dbReference type="InterPro" id="IPR029021">
    <property type="entry name" value="Prot-tyrosine_phosphatase-like"/>
</dbReference>
<feature type="region of interest" description="Disordered" evidence="1">
    <location>
        <begin position="398"/>
        <end position="446"/>
    </location>
</feature>
<dbReference type="AlphaFoldDB" id="A0ABD3GAI8"/>
<feature type="region of interest" description="Disordered" evidence="1">
    <location>
        <begin position="463"/>
        <end position="511"/>
    </location>
</feature>
<dbReference type="Proteomes" id="UP001632037">
    <property type="component" value="Unassembled WGS sequence"/>
</dbReference>
<organism evidence="2 3">
    <name type="scientific">Phytophthora oleae</name>
    <dbReference type="NCBI Taxonomy" id="2107226"/>
    <lineage>
        <taxon>Eukaryota</taxon>
        <taxon>Sar</taxon>
        <taxon>Stramenopiles</taxon>
        <taxon>Oomycota</taxon>
        <taxon>Peronosporomycetes</taxon>
        <taxon>Peronosporales</taxon>
        <taxon>Peronosporaceae</taxon>
        <taxon>Phytophthora</taxon>
    </lineage>
</organism>
<dbReference type="Gene3D" id="3.90.190.10">
    <property type="entry name" value="Protein tyrosine phosphatase superfamily"/>
    <property type="match status" value="1"/>
</dbReference>
<protein>
    <submittedName>
        <fullName evidence="2">Uncharacterized protein</fullName>
    </submittedName>
</protein>
<accession>A0ABD3GAI8</accession>
<evidence type="ECO:0000313" key="2">
    <source>
        <dbReference type="EMBL" id="KAL3674164.1"/>
    </source>
</evidence>
<evidence type="ECO:0000256" key="1">
    <source>
        <dbReference type="SAM" id="MobiDB-lite"/>
    </source>
</evidence>
<feature type="compositionally biased region" description="Low complexity" evidence="1">
    <location>
        <begin position="465"/>
        <end position="484"/>
    </location>
</feature>
<name>A0ABD3GAI8_9STRA</name>
<sequence length="511" mass="56835">MGSAPIEFLPRRFYLVVVRERSTCSIHHTKESSFPTAERHLFPRTPGIRVISLQEQLLPGNDFVLRISQTNRFNSFLTGIVSEGSPPLVHYFFLRRRHLRDEIQAIHLICRWRLVYLQLSPREALAPFEHLPYLFSSFLSASGPFDPPNLLVSLEGIAKGLEKEVLGSLNTKSTWDADDEPNVWTISRRFIVFSRPVLGSDSCQQHSNSKREDQSAELENTIAALKRRRVSLVITLSKNQSDVNTFAAHGLETLDISSATCSSGDKDEILVSRFLEVCESTEGLIAVNGSDFSGCVSDATCIGCYLMKHSSFTAQEAIGWLRFCLPGIIPMGWELFLGQMQPQMWLEGERFRRIGEGYLPNEIDDSPTSDSTLINIGNISLGRLSLLGTRDREKHRTDFNIPASTCLSSRSQEQQHSPTAAATAAQLKRRPLTQGSIGSRRYHRSTDGSNLRADFALMHKFLHQTPTTSTRSTSNTTANSSTASLHPVPSRPKGSTRSPNGTPTNCTEALA</sequence>
<proteinExistence type="predicted"/>
<dbReference type="SUPFAM" id="SSF52799">
    <property type="entry name" value="(Phosphotyrosine protein) phosphatases II"/>
    <property type="match status" value="1"/>
</dbReference>